<feature type="region of interest" description="Disordered" evidence="1">
    <location>
        <begin position="1"/>
        <end position="49"/>
    </location>
</feature>
<feature type="compositionally biased region" description="Basic and acidic residues" evidence="1">
    <location>
        <begin position="12"/>
        <end position="28"/>
    </location>
</feature>
<accession>A0A9W8WRF1</accession>
<feature type="compositionally biased region" description="Low complexity" evidence="1">
    <location>
        <begin position="247"/>
        <end position="256"/>
    </location>
</feature>
<reference evidence="2" key="1">
    <citation type="submission" date="2022-10" db="EMBL/GenBank/DDBJ databases">
        <title>Tapping the CABI collections for fungal endophytes: first genome assemblies for Collariella, Neodidymelliopsis, Ascochyta clinopodiicola, Didymella pomorum, Didymosphaeria variabile, Neocosmospora piperis and Neocucurbitaria cava.</title>
        <authorList>
            <person name="Hill R."/>
        </authorList>
    </citation>
    <scope>NUCLEOTIDE SEQUENCE</scope>
    <source>
        <strain evidence="2">IMI 360193</strain>
    </source>
</reference>
<feature type="region of interest" description="Disordered" evidence="1">
    <location>
        <begin position="187"/>
        <end position="281"/>
    </location>
</feature>
<protein>
    <submittedName>
        <fullName evidence="2">Uncharacterized protein</fullName>
    </submittedName>
</protein>
<feature type="compositionally biased region" description="Polar residues" evidence="1">
    <location>
        <begin position="223"/>
        <end position="246"/>
    </location>
</feature>
<dbReference type="EMBL" id="JAPEUV010000172">
    <property type="protein sequence ID" value="KAJ4330899.1"/>
    <property type="molecule type" value="Genomic_DNA"/>
</dbReference>
<dbReference type="OrthoDB" id="3638488at2759"/>
<dbReference type="AlphaFoldDB" id="A0A9W8WRF1"/>
<comment type="caution">
    <text evidence="2">The sequence shown here is derived from an EMBL/GenBank/DDBJ whole genome shotgun (WGS) entry which is preliminary data.</text>
</comment>
<evidence type="ECO:0000313" key="2">
    <source>
        <dbReference type="EMBL" id="KAJ4330899.1"/>
    </source>
</evidence>
<evidence type="ECO:0000256" key="1">
    <source>
        <dbReference type="SAM" id="MobiDB-lite"/>
    </source>
</evidence>
<dbReference type="Proteomes" id="UP001140562">
    <property type="component" value="Unassembled WGS sequence"/>
</dbReference>
<gene>
    <name evidence="2" type="ORF">N0V87_009608</name>
</gene>
<evidence type="ECO:0000313" key="3">
    <source>
        <dbReference type="Proteomes" id="UP001140562"/>
    </source>
</evidence>
<keyword evidence="3" id="KW-1185">Reference proteome</keyword>
<feature type="region of interest" description="Disordered" evidence="1">
    <location>
        <begin position="87"/>
        <end position="109"/>
    </location>
</feature>
<proteinExistence type="predicted"/>
<name>A0A9W8WRF1_9PLEO</name>
<organism evidence="2 3">
    <name type="scientific">Didymella glomerata</name>
    <dbReference type="NCBI Taxonomy" id="749621"/>
    <lineage>
        <taxon>Eukaryota</taxon>
        <taxon>Fungi</taxon>
        <taxon>Dikarya</taxon>
        <taxon>Ascomycota</taxon>
        <taxon>Pezizomycotina</taxon>
        <taxon>Dothideomycetes</taxon>
        <taxon>Pleosporomycetidae</taxon>
        <taxon>Pleosporales</taxon>
        <taxon>Pleosporineae</taxon>
        <taxon>Didymellaceae</taxon>
        <taxon>Didymella</taxon>
    </lineage>
</organism>
<sequence>MISLVPTRKRKGADDAKSSSNEKSKIRIVEQTPDDLLDGNADAAPKSPRGVRRLRDLRRHGVKILTMFRTKGSALDTTTAIAACETSSDTTDVTQCPEAPQAQDLHTTRSPSVPNIIEAAPKLSLHHTGSSLTQLTNAAMYDGESEPVTETKPFRHTALHTSCSTPGLSQQLSLKLSNALLSNPTVIRRPKLSSRPTVLTKMPQVDSSSGKTSSPDRMDNVLSLPSQFSSGPESSNGPLSQSTAPTSVVSSGGPVSAETTQRARIESVQPPHLSQIDHPTASRNSVQWLNFPRQDALRLIKPSVATVEKAAAAMIFFEAHFNQLIGTQVSPRSMRRRQLERKIFAMALPNEQRQYRRQR</sequence>